<evidence type="ECO:0000259" key="6">
    <source>
        <dbReference type="SMART" id="SM00829"/>
    </source>
</evidence>
<name>A0A1H3DDY3_9EURY</name>
<dbReference type="PROSITE" id="PS00059">
    <property type="entry name" value="ADH_ZINC"/>
    <property type="match status" value="1"/>
</dbReference>
<organism evidence="7 8">
    <name type="scientific">Halobellus clavatus</name>
    <dbReference type="NCBI Taxonomy" id="660517"/>
    <lineage>
        <taxon>Archaea</taxon>
        <taxon>Methanobacteriati</taxon>
        <taxon>Methanobacteriota</taxon>
        <taxon>Stenosarchaea group</taxon>
        <taxon>Halobacteria</taxon>
        <taxon>Halobacteriales</taxon>
        <taxon>Haloferacaceae</taxon>
        <taxon>Halobellus</taxon>
    </lineage>
</organism>
<dbReference type="PANTHER" id="PTHR43880">
    <property type="entry name" value="ALCOHOL DEHYDROGENASE"/>
    <property type="match status" value="1"/>
</dbReference>
<dbReference type="Pfam" id="PF00107">
    <property type="entry name" value="ADH_zinc_N"/>
    <property type="match status" value="1"/>
</dbReference>
<dbReference type="Gene3D" id="3.90.180.10">
    <property type="entry name" value="Medium-chain alcohol dehydrogenases, catalytic domain"/>
    <property type="match status" value="1"/>
</dbReference>
<gene>
    <name evidence="7" type="ORF">SAMN04487946_101518</name>
</gene>
<dbReference type="Pfam" id="PF08240">
    <property type="entry name" value="ADH_N"/>
    <property type="match status" value="1"/>
</dbReference>
<dbReference type="SUPFAM" id="SSF50129">
    <property type="entry name" value="GroES-like"/>
    <property type="match status" value="2"/>
</dbReference>
<dbReference type="GO" id="GO:0030554">
    <property type="term" value="F:adenyl nucleotide binding"/>
    <property type="evidence" value="ECO:0007669"/>
    <property type="project" value="UniProtKB-ARBA"/>
</dbReference>
<dbReference type="InterPro" id="IPR013154">
    <property type="entry name" value="ADH-like_N"/>
</dbReference>
<dbReference type="STRING" id="660517.SAMN04487946_101518"/>
<keyword evidence="8" id="KW-1185">Reference proteome</keyword>
<dbReference type="SMART" id="SM00829">
    <property type="entry name" value="PKS_ER"/>
    <property type="match status" value="1"/>
</dbReference>
<dbReference type="InterPro" id="IPR036291">
    <property type="entry name" value="NAD(P)-bd_dom_sf"/>
</dbReference>
<feature type="domain" description="Enoyl reductase (ER)" evidence="6">
    <location>
        <begin position="16"/>
        <end position="364"/>
    </location>
</feature>
<dbReference type="GO" id="GO:0051903">
    <property type="term" value="F:S-(hydroxymethyl)glutathione dehydrogenase [NAD(P)+] activity"/>
    <property type="evidence" value="ECO:0007669"/>
    <property type="project" value="TreeGrafter"/>
</dbReference>
<comment type="similarity">
    <text evidence="5">Belongs to the zinc-containing alcohol dehydrogenase family.</text>
</comment>
<keyword evidence="4" id="KW-0520">NAD</keyword>
<dbReference type="InterPro" id="IPR013149">
    <property type="entry name" value="ADH-like_C"/>
</dbReference>
<dbReference type="SUPFAM" id="SSF51735">
    <property type="entry name" value="NAD(P)-binding Rossmann-fold domains"/>
    <property type="match status" value="1"/>
</dbReference>
<proteinExistence type="inferred from homology"/>
<dbReference type="Gene3D" id="3.40.50.720">
    <property type="entry name" value="NAD(P)-binding Rossmann-like Domain"/>
    <property type="match status" value="1"/>
</dbReference>
<sequence length="370" mass="38557">MSPVIRMREITAAVTREPNEYAVESVSLADPEPGEVLVDVRATGVCHTDYHAYTSEDTSFPVVLGHEGAGVVEAVGDGVSTVSPGDRVVLWVLPSCGDCEFCRRGDPYLCQARREVRGRMMDGTRRLSQEGEPINHFYAQSSFASMAVVPERQVVPIPDAVPFEIGALLGCGVTTGLGAVTNIAGVGSGETVAVFGCGGVGAGAVLAAGAVSSGAIVAVDLDPETLATMETIGATHTVNATEADPVETIRERTGGVDYAFECIGRPQTVRQAIDVLRPGGTAAITGTSSTPPAEIDLGRFTKGISVVGNIVGFTRPRVDIPRYATMYLNDDLALDAVLTGRYELPELGEAFAALDAGTGIRSVVQFPEGA</sequence>
<dbReference type="GO" id="GO:0008270">
    <property type="term" value="F:zinc ion binding"/>
    <property type="evidence" value="ECO:0007669"/>
    <property type="project" value="InterPro"/>
</dbReference>
<dbReference type="EMBL" id="FNPB01000001">
    <property type="protein sequence ID" value="SDX64663.1"/>
    <property type="molecule type" value="Genomic_DNA"/>
</dbReference>
<protein>
    <submittedName>
        <fullName evidence="7">S-(Hydroxymethyl)glutathione dehydrogenase / alcohol dehydrogenase</fullName>
    </submittedName>
</protein>
<dbReference type="PANTHER" id="PTHR43880:SF12">
    <property type="entry name" value="ALCOHOL DEHYDROGENASE CLASS-3"/>
    <property type="match status" value="1"/>
</dbReference>
<dbReference type="GO" id="GO:0043168">
    <property type="term" value="F:anion binding"/>
    <property type="evidence" value="ECO:0007669"/>
    <property type="project" value="UniProtKB-ARBA"/>
</dbReference>
<evidence type="ECO:0000256" key="2">
    <source>
        <dbReference type="ARBA" id="ARBA00022833"/>
    </source>
</evidence>
<evidence type="ECO:0000313" key="7">
    <source>
        <dbReference type="EMBL" id="SDX64663.1"/>
    </source>
</evidence>
<dbReference type="InterPro" id="IPR020843">
    <property type="entry name" value="ER"/>
</dbReference>
<dbReference type="Proteomes" id="UP000199170">
    <property type="component" value="Unassembled WGS sequence"/>
</dbReference>
<comment type="cofactor">
    <cofactor evidence="5">
        <name>Zn(2+)</name>
        <dbReference type="ChEBI" id="CHEBI:29105"/>
    </cofactor>
</comment>
<dbReference type="GO" id="GO:0005829">
    <property type="term" value="C:cytosol"/>
    <property type="evidence" value="ECO:0007669"/>
    <property type="project" value="TreeGrafter"/>
</dbReference>
<evidence type="ECO:0000313" key="8">
    <source>
        <dbReference type="Proteomes" id="UP000199170"/>
    </source>
</evidence>
<dbReference type="AlphaFoldDB" id="A0A1H3DDY3"/>
<evidence type="ECO:0000256" key="4">
    <source>
        <dbReference type="ARBA" id="ARBA00023027"/>
    </source>
</evidence>
<dbReference type="InterPro" id="IPR002328">
    <property type="entry name" value="ADH_Zn_CS"/>
</dbReference>
<evidence type="ECO:0000256" key="1">
    <source>
        <dbReference type="ARBA" id="ARBA00022723"/>
    </source>
</evidence>
<evidence type="ECO:0000256" key="5">
    <source>
        <dbReference type="RuleBase" id="RU361277"/>
    </source>
</evidence>
<keyword evidence="3" id="KW-0560">Oxidoreductase</keyword>
<dbReference type="GO" id="GO:0046294">
    <property type="term" value="P:formaldehyde catabolic process"/>
    <property type="evidence" value="ECO:0007669"/>
    <property type="project" value="TreeGrafter"/>
</dbReference>
<evidence type="ECO:0000256" key="3">
    <source>
        <dbReference type="ARBA" id="ARBA00023002"/>
    </source>
</evidence>
<dbReference type="InterPro" id="IPR011032">
    <property type="entry name" value="GroES-like_sf"/>
</dbReference>
<accession>A0A1H3DDY3</accession>
<keyword evidence="2 5" id="KW-0862">Zinc</keyword>
<keyword evidence="1 5" id="KW-0479">Metal-binding</keyword>
<reference evidence="8" key="1">
    <citation type="submission" date="2016-10" db="EMBL/GenBank/DDBJ databases">
        <authorList>
            <person name="Varghese N."/>
            <person name="Submissions S."/>
        </authorList>
    </citation>
    <scope>NUCLEOTIDE SEQUENCE [LARGE SCALE GENOMIC DNA]</scope>
    <source>
        <strain evidence="8">CGMCC 1.10118</strain>
    </source>
</reference>